<accession>A0A833MBF2</accession>
<dbReference type="Proteomes" id="UP000465601">
    <property type="component" value="Unassembled WGS sequence"/>
</dbReference>
<dbReference type="SMART" id="SM00857">
    <property type="entry name" value="Resolvase"/>
    <property type="match status" value="1"/>
</dbReference>
<dbReference type="InterPro" id="IPR038109">
    <property type="entry name" value="DNA_bind_recomb_sf"/>
</dbReference>
<feature type="domain" description="Resolvase/invertase-type recombinase catalytic" evidence="1">
    <location>
        <begin position="8"/>
        <end position="154"/>
    </location>
</feature>
<proteinExistence type="predicted"/>
<evidence type="ECO:0000313" key="4">
    <source>
        <dbReference type="Proteomes" id="UP000465601"/>
    </source>
</evidence>
<name>A0A833MBF2_9FIRM</name>
<dbReference type="OrthoDB" id="9804620at2"/>
<dbReference type="Gene3D" id="3.90.1750.20">
    <property type="entry name" value="Putative Large Serine Recombinase, Chain B, Domain 2"/>
    <property type="match status" value="1"/>
</dbReference>
<feature type="domain" description="Recombinase" evidence="2">
    <location>
        <begin position="161"/>
        <end position="299"/>
    </location>
</feature>
<dbReference type="GO" id="GO:0000150">
    <property type="term" value="F:DNA strand exchange activity"/>
    <property type="evidence" value="ECO:0007669"/>
    <property type="project" value="InterPro"/>
</dbReference>
<evidence type="ECO:0000259" key="2">
    <source>
        <dbReference type="PROSITE" id="PS51737"/>
    </source>
</evidence>
<keyword evidence="4" id="KW-1185">Reference proteome</keyword>
<dbReference type="Gene3D" id="3.40.50.1390">
    <property type="entry name" value="Resolvase, N-terminal catalytic domain"/>
    <property type="match status" value="1"/>
</dbReference>
<dbReference type="InterPro" id="IPR036162">
    <property type="entry name" value="Resolvase-like_N_sf"/>
</dbReference>
<gene>
    <name evidence="3" type="ORF">F8153_01170</name>
</gene>
<dbReference type="SUPFAM" id="SSF53041">
    <property type="entry name" value="Resolvase-like"/>
    <property type="match status" value="1"/>
</dbReference>
<dbReference type="GO" id="GO:0003677">
    <property type="term" value="F:DNA binding"/>
    <property type="evidence" value="ECO:0007669"/>
    <property type="project" value="InterPro"/>
</dbReference>
<comment type="caution">
    <text evidence="3">The sequence shown here is derived from an EMBL/GenBank/DDBJ whole genome shotgun (WGS) entry which is preliminary data.</text>
</comment>
<dbReference type="AlphaFoldDB" id="A0A833MBF2"/>
<evidence type="ECO:0000313" key="3">
    <source>
        <dbReference type="EMBL" id="KAB3533187.1"/>
    </source>
</evidence>
<reference evidence="3 4" key="1">
    <citation type="submission" date="2019-10" db="EMBL/GenBank/DDBJ databases">
        <title>Alkaliphilus serpentinus sp. nov. and Alkaliphilus pronyensis sp. nov., two novel anaerobic alkaliphilic species isolated from the serpentinized-hosted hydrothermal field of the Prony Bay (New Caledonia).</title>
        <authorList>
            <person name="Postec A."/>
        </authorList>
    </citation>
    <scope>NUCLEOTIDE SEQUENCE [LARGE SCALE GENOMIC DNA]</scope>
    <source>
        <strain evidence="3 4">LacT</strain>
    </source>
</reference>
<protein>
    <submittedName>
        <fullName evidence="3">Recombinase family protein</fullName>
    </submittedName>
</protein>
<dbReference type="PANTHER" id="PTHR30461">
    <property type="entry name" value="DNA-INVERTASE FROM LAMBDOID PROPHAGE"/>
    <property type="match status" value="1"/>
</dbReference>
<dbReference type="EMBL" id="WBZB01000004">
    <property type="protein sequence ID" value="KAB3533187.1"/>
    <property type="molecule type" value="Genomic_DNA"/>
</dbReference>
<evidence type="ECO:0000259" key="1">
    <source>
        <dbReference type="PROSITE" id="PS51736"/>
    </source>
</evidence>
<dbReference type="PROSITE" id="PS51736">
    <property type="entry name" value="RECOMBINASES_3"/>
    <property type="match status" value="1"/>
</dbReference>
<dbReference type="InterPro" id="IPR050639">
    <property type="entry name" value="SSR_resolvase"/>
</dbReference>
<dbReference type="InterPro" id="IPR006119">
    <property type="entry name" value="Resolv_N"/>
</dbReference>
<dbReference type="Pfam" id="PF13408">
    <property type="entry name" value="Zn_ribbon_recom"/>
    <property type="match status" value="1"/>
</dbReference>
<dbReference type="InterPro" id="IPR011109">
    <property type="entry name" value="DNA_bind_recombinase_dom"/>
</dbReference>
<dbReference type="InterPro" id="IPR025827">
    <property type="entry name" value="Zn_ribbon_recom_dom"/>
</dbReference>
<organism evidence="3 4">
    <name type="scientific">Alkaliphilus serpentinus</name>
    <dbReference type="NCBI Taxonomy" id="1482731"/>
    <lineage>
        <taxon>Bacteria</taxon>
        <taxon>Bacillati</taxon>
        <taxon>Bacillota</taxon>
        <taxon>Clostridia</taxon>
        <taxon>Peptostreptococcales</taxon>
        <taxon>Natronincolaceae</taxon>
        <taxon>Alkaliphilus</taxon>
    </lineage>
</organism>
<dbReference type="PANTHER" id="PTHR30461:SF23">
    <property type="entry name" value="DNA RECOMBINASE-RELATED"/>
    <property type="match status" value="1"/>
</dbReference>
<dbReference type="Pfam" id="PF00239">
    <property type="entry name" value="Resolvase"/>
    <property type="match status" value="1"/>
</dbReference>
<dbReference type="PROSITE" id="PS51737">
    <property type="entry name" value="RECOMBINASE_DNA_BIND"/>
    <property type="match status" value="1"/>
</dbReference>
<sequence>MPRGILMRVCGYVRISRDEDKENYSSIIQQKELIYQKAQELGYTIDKIYEDDNVSGYTFDRVSFNSLVEDIKSGKVNFLLTKDSSRIGRHNAKTLLFFELLDQYETRLILINENYDSRKDSDDILGLRTWYNEMYVKDISRKIIGSIRSKQKNGGLVIRNTFGYQKDKNLKHKLLIDEEAAETVRYIFSLYIQGWGYRKISAKLNEEKIPTPSQYKKSKDGSNIQVAQNWNPVHVQRIIQNDIYTGVLRCKKTIKKRIKGESVKIPEDQHIIYKNHHPAIVSEEDYKIAMEIAEKRVERKIKGGSKGINLFSGFLYCSKCGSYMIMRKRKERHYYYCGKYHQLGRDYCSGHNISGEEIQNIIIDNLKKILILKPTAMKELEKTCEIFRDVGNIQKALKKINKDIDIKRNELKSYTKLYSRGRLEESLYRELMDEGEMELESMMSRFVTYNNKVIAMNNVQKISINGIINDIIRKKDLERQDLEILIDKILVGQSEDYPDGIYMKIFWNFNISTMRLHTQGDVKLDQGPLIYTLDP</sequence>
<dbReference type="Pfam" id="PF07508">
    <property type="entry name" value="Recombinase"/>
    <property type="match status" value="1"/>
</dbReference>